<keyword evidence="2" id="KW-1185">Reference proteome</keyword>
<dbReference type="InterPro" id="IPR006597">
    <property type="entry name" value="Sel1-like"/>
</dbReference>
<gene>
    <name evidence="1" type="ORF">GO493_28110</name>
</gene>
<dbReference type="RefSeq" id="WP_157309578.1">
    <property type="nucleotide sequence ID" value="NZ_WRXN01000020.1"/>
</dbReference>
<accession>A0A7K1UCV8</accession>
<organism evidence="1 2">
    <name type="scientific">Chitinophaga tropicalis</name>
    <dbReference type="NCBI Taxonomy" id="2683588"/>
    <lineage>
        <taxon>Bacteria</taxon>
        <taxon>Pseudomonadati</taxon>
        <taxon>Bacteroidota</taxon>
        <taxon>Chitinophagia</taxon>
        <taxon>Chitinophagales</taxon>
        <taxon>Chitinophagaceae</taxon>
        <taxon>Chitinophaga</taxon>
    </lineage>
</organism>
<dbReference type="Proteomes" id="UP000461730">
    <property type="component" value="Unassembled WGS sequence"/>
</dbReference>
<evidence type="ECO:0000313" key="2">
    <source>
        <dbReference type="Proteomes" id="UP000461730"/>
    </source>
</evidence>
<dbReference type="InterPro" id="IPR032774">
    <property type="entry name" value="WG_beta_rep"/>
</dbReference>
<dbReference type="SMART" id="SM00671">
    <property type="entry name" value="SEL1"/>
    <property type="match status" value="5"/>
</dbReference>
<evidence type="ECO:0008006" key="3">
    <source>
        <dbReference type="Google" id="ProtNLM"/>
    </source>
</evidence>
<dbReference type="AlphaFoldDB" id="A0A7K1UCV8"/>
<evidence type="ECO:0000313" key="1">
    <source>
        <dbReference type="EMBL" id="MVT12156.1"/>
    </source>
</evidence>
<protein>
    <recommendedName>
        <fullName evidence="3">TPR repeat protein</fullName>
    </recommendedName>
</protein>
<dbReference type="InterPro" id="IPR050767">
    <property type="entry name" value="Sel1_AlgK"/>
</dbReference>
<dbReference type="PANTHER" id="PTHR11102:SF160">
    <property type="entry name" value="ERAD-ASSOCIATED E3 UBIQUITIN-PROTEIN LIGASE COMPONENT HRD3"/>
    <property type="match status" value="1"/>
</dbReference>
<dbReference type="InterPro" id="IPR011990">
    <property type="entry name" value="TPR-like_helical_dom_sf"/>
</dbReference>
<sequence>MSHNVYLSNISFPSGIDRNDIVIVKCEYEMPLLLQPLLISGGFIENDILYYDTKSGIENLKRFYNFLDTTKSLISNRSIFTACKNKLFKYLDGLQYAYFSMNARDVFNMEDIPHNKQAAIWLADIAYNNAMITSAMENNDVSLLAYTKFKHVSMAFHSFAELLNYVDYYYGWGHIYEEPAKEEIYNENGLWGLKSAKGEILLRPQFDEFYEFGEQDIAVVMKAQKYGYVHRSGEIIVLPEWDDAYDFDSADLAIVQRNGLLGLVNVSGEVVVEPIYETLNKVRHSGHYIAQKNGKWGVLANNATVIINFKYEKIELLYNDVFILQKDSLYSLTENGEQFDLIVRKAPHQGVAWAIKGQDVYLIDKYGISRANKGLVQQDAESENYSFYYDEIVRNRLLAYARTPDEETVTDVYTPVEELYNIGVDAYNREDYPSAIYHYSLAAEKGYGYAMNNLAHIYYMVDGYVDEDNAFYWYEKGAAAGNTNALYGLSQCYQYGIGTIPDADKAIDLLLQAAADGMAAAHNNLGYLLYDTDPELALYHYHQAEELGEPDNIGLGNLYEENGDFETALRYYRTDESEMGAFHLGNLYLRGSGVVKDVKSAIGYFITATDRGYASGHIELARIYLFEEGFIDHDKAKAHIAAAEKAGLEIPDELLT</sequence>
<dbReference type="SUPFAM" id="SSF81901">
    <property type="entry name" value="HCP-like"/>
    <property type="match status" value="2"/>
</dbReference>
<reference evidence="1 2" key="1">
    <citation type="submission" date="2019-12" db="EMBL/GenBank/DDBJ databases">
        <title>Chitinophaga sp. strain ysch24 (GDMCC 1.1355), whole genome shotgun sequence.</title>
        <authorList>
            <person name="Zhang X."/>
        </authorList>
    </citation>
    <scope>NUCLEOTIDE SEQUENCE [LARGE SCALE GENOMIC DNA]</scope>
    <source>
        <strain evidence="2">ysch24</strain>
    </source>
</reference>
<name>A0A7K1UCV8_9BACT</name>
<dbReference type="Pfam" id="PF08238">
    <property type="entry name" value="Sel1"/>
    <property type="match status" value="5"/>
</dbReference>
<proteinExistence type="predicted"/>
<dbReference type="Pfam" id="PF14903">
    <property type="entry name" value="WG_beta_rep"/>
    <property type="match status" value="2"/>
</dbReference>
<dbReference type="PANTHER" id="PTHR11102">
    <property type="entry name" value="SEL-1-LIKE PROTEIN"/>
    <property type="match status" value="1"/>
</dbReference>
<dbReference type="EMBL" id="WRXN01000020">
    <property type="protein sequence ID" value="MVT12156.1"/>
    <property type="molecule type" value="Genomic_DNA"/>
</dbReference>
<comment type="caution">
    <text evidence="1">The sequence shown here is derived from an EMBL/GenBank/DDBJ whole genome shotgun (WGS) entry which is preliminary data.</text>
</comment>
<dbReference type="Gene3D" id="1.25.40.10">
    <property type="entry name" value="Tetratricopeptide repeat domain"/>
    <property type="match status" value="1"/>
</dbReference>